<evidence type="ECO:0000313" key="3">
    <source>
        <dbReference type="Proteomes" id="UP000294545"/>
    </source>
</evidence>
<dbReference type="InterPro" id="IPR003797">
    <property type="entry name" value="DegV"/>
</dbReference>
<dbReference type="AlphaFoldDB" id="A0A4R1MEQ5"/>
<dbReference type="RefSeq" id="WP_132283069.1">
    <property type="nucleotide sequence ID" value="NZ_SMGQ01000015.1"/>
</dbReference>
<proteinExistence type="predicted"/>
<dbReference type="PANTHER" id="PTHR33434">
    <property type="entry name" value="DEGV DOMAIN-CONTAINING PROTEIN DR_1986-RELATED"/>
    <property type="match status" value="1"/>
</dbReference>
<dbReference type="SUPFAM" id="SSF82549">
    <property type="entry name" value="DAK1/DegV-like"/>
    <property type="match status" value="1"/>
</dbReference>
<gene>
    <name evidence="2" type="ORF">EDC19_2396</name>
</gene>
<evidence type="ECO:0000313" key="2">
    <source>
        <dbReference type="EMBL" id="TCK90627.1"/>
    </source>
</evidence>
<dbReference type="Pfam" id="PF02645">
    <property type="entry name" value="DegV"/>
    <property type="match status" value="1"/>
</dbReference>
<dbReference type="PANTHER" id="PTHR33434:SF2">
    <property type="entry name" value="FATTY ACID-BINDING PROTEIN TM_1468"/>
    <property type="match status" value="1"/>
</dbReference>
<dbReference type="InterPro" id="IPR050270">
    <property type="entry name" value="DegV_domain_contain"/>
</dbReference>
<sequence>MNYKILVDSCCDLPQDLRKESRFTIVPLTMEIDGEVIVDDETFDRQEYLRKMKKSLKTPKTACPSPEEYKRHFEGEEENIFVVTLSDKLSGSYNSAVLAKSLYEEEHSDKNIVIFNSFSASSGEVLIALKVDALAKAGESAESIESTVNAYIDEMSTYFVLESLDNLKKAGRLTNVQALVANVLNIKPVMGANNDGTIKKIDQARGVKKALKRMTEIIGEEKDKLNEKILVIAQCNCVERAKALKDDLLEKYTFKDIIIVETAGISTTYAYDGGIVVAV</sequence>
<dbReference type="GO" id="GO:0008289">
    <property type="term" value="F:lipid binding"/>
    <property type="evidence" value="ECO:0007669"/>
    <property type="project" value="UniProtKB-KW"/>
</dbReference>
<dbReference type="EMBL" id="SMGQ01000015">
    <property type="protein sequence ID" value="TCK90627.1"/>
    <property type="molecule type" value="Genomic_DNA"/>
</dbReference>
<evidence type="ECO:0000256" key="1">
    <source>
        <dbReference type="ARBA" id="ARBA00023121"/>
    </source>
</evidence>
<organism evidence="2 3">
    <name type="scientific">Natranaerovirga hydrolytica</name>
    <dbReference type="NCBI Taxonomy" id="680378"/>
    <lineage>
        <taxon>Bacteria</taxon>
        <taxon>Bacillati</taxon>
        <taxon>Bacillota</taxon>
        <taxon>Clostridia</taxon>
        <taxon>Lachnospirales</taxon>
        <taxon>Natranaerovirgaceae</taxon>
        <taxon>Natranaerovirga</taxon>
    </lineage>
</organism>
<dbReference type="Gene3D" id="3.30.1180.10">
    <property type="match status" value="1"/>
</dbReference>
<protein>
    <submittedName>
        <fullName evidence="2">DegV family protein with EDD domain</fullName>
    </submittedName>
</protein>
<keyword evidence="3" id="KW-1185">Reference proteome</keyword>
<comment type="caution">
    <text evidence="2">The sequence shown here is derived from an EMBL/GenBank/DDBJ whole genome shotgun (WGS) entry which is preliminary data.</text>
</comment>
<dbReference type="OrthoDB" id="2138472at2"/>
<reference evidence="2 3" key="1">
    <citation type="submission" date="2019-03" db="EMBL/GenBank/DDBJ databases">
        <title>Genomic Encyclopedia of Type Strains, Phase IV (KMG-IV): sequencing the most valuable type-strain genomes for metagenomic binning, comparative biology and taxonomic classification.</title>
        <authorList>
            <person name="Goeker M."/>
        </authorList>
    </citation>
    <scope>NUCLEOTIDE SEQUENCE [LARGE SCALE GENOMIC DNA]</scope>
    <source>
        <strain evidence="2 3">DSM 24176</strain>
    </source>
</reference>
<dbReference type="PROSITE" id="PS51482">
    <property type="entry name" value="DEGV"/>
    <property type="match status" value="1"/>
</dbReference>
<dbReference type="NCBIfam" id="TIGR00762">
    <property type="entry name" value="DegV"/>
    <property type="match status" value="1"/>
</dbReference>
<dbReference type="Gene3D" id="3.40.50.10440">
    <property type="entry name" value="Dihydroxyacetone kinase, domain 1"/>
    <property type="match status" value="1"/>
</dbReference>
<accession>A0A4R1MEQ5</accession>
<name>A0A4R1MEQ5_9FIRM</name>
<dbReference type="Gene3D" id="2.20.28.50">
    <property type="entry name" value="degv family protein"/>
    <property type="match status" value="1"/>
</dbReference>
<dbReference type="InterPro" id="IPR043168">
    <property type="entry name" value="DegV_C"/>
</dbReference>
<dbReference type="Proteomes" id="UP000294545">
    <property type="component" value="Unassembled WGS sequence"/>
</dbReference>
<keyword evidence="1" id="KW-0446">Lipid-binding</keyword>